<name>A0A177TJN9_9BASI</name>
<accession>A0A177TJN9</accession>
<evidence type="ECO:0000313" key="2">
    <source>
        <dbReference type="Proteomes" id="UP000077521"/>
    </source>
</evidence>
<proteinExistence type="predicted"/>
<gene>
    <name evidence="1" type="ORF">A4X13_0g3835</name>
</gene>
<keyword evidence="2" id="KW-1185">Reference proteome</keyword>
<sequence>MSSSDLLAKYKASNEAIFLSKDIEAVSSNFGKYYADSMQADVQGGIKNAQEFLQSLVEMRKVLSDVKLEYVKQIVSGRNIGSYEKLTATKPDGSIASGSALILATFGEEGTPDEDKIVAFRECLEIA</sequence>
<reference evidence="1" key="1">
    <citation type="submission" date="2016-04" db="EMBL/GenBank/DDBJ databases">
        <authorList>
            <person name="Nguyen H.D."/>
            <person name="Samba Siva P."/>
            <person name="Cullis J."/>
            <person name="Levesque C.A."/>
            <person name="Hambleton S."/>
        </authorList>
    </citation>
    <scope>NUCLEOTIDE SEQUENCE</scope>
    <source>
        <strain evidence="1">DAOMC 236416</strain>
    </source>
</reference>
<dbReference type="EMBL" id="LWDF02000230">
    <property type="protein sequence ID" value="KAE8251810.1"/>
    <property type="molecule type" value="Genomic_DNA"/>
</dbReference>
<reference evidence="1" key="2">
    <citation type="journal article" date="2019" name="IMA Fungus">
        <title>Genome sequencing and comparison of five Tilletia species to identify candidate genes for the detection of regulated species infecting wheat.</title>
        <authorList>
            <person name="Nguyen H.D.T."/>
            <person name="Sultana T."/>
            <person name="Kesanakurti P."/>
            <person name="Hambleton S."/>
        </authorList>
    </citation>
    <scope>NUCLEOTIDE SEQUENCE</scope>
    <source>
        <strain evidence="1">DAOMC 236416</strain>
    </source>
</reference>
<protein>
    <submittedName>
        <fullName evidence="1">Uncharacterized protein</fullName>
    </submittedName>
</protein>
<organism evidence="1 2">
    <name type="scientific">Tilletia indica</name>
    <dbReference type="NCBI Taxonomy" id="43049"/>
    <lineage>
        <taxon>Eukaryota</taxon>
        <taxon>Fungi</taxon>
        <taxon>Dikarya</taxon>
        <taxon>Basidiomycota</taxon>
        <taxon>Ustilaginomycotina</taxon>
        <taxon>Exobasidiomycetes</taxon>
        <taxon>Tilletiales</taxon>
        <taxon>Tilletiaceae</taxon>
        <taxon>Tilletia</taxon>
    </lineage>
</organism>
<evidence type="ECO:0000313" key="1">
    <source>
        <dbReference type="EMBL" id="KAE8251810.1"/>
    </source>
</evidence>
<comment type="caution">
    <text evidence="1">The sequence shown here is derived from an EMBL/GenBank/DDBJ whole genome shotgun (WGS) entry which is preliminary data.</text>
</comment>
<dbReference type="Proteomes" id="UP000077521">
    <property type="component" value="Unassembled WGS sequence"/>
</dbReference>
<dbReference type="AlphaFoldDB" id="A0A177TJN9"/>